<protein>
    <submittedName>
        <fullName evidence="1">SIR2 family protein</fullName>
    </submittedName>
</protein>
<reference evidence="1 2" key="1">
    <citation type="submission" date="2018-01" db="EMBL/GenBank/DDBJ databases">
        <title>Whole genome analyses suggest that Burkholderia sensu lato contains two further novel genera in the rhizoxinica-symbiotica group Mycetohabitans gen. nov., and Trinickia gen. nov.: implications for the evolution of diazotrophy and nodulation in the Burkholderiaceae.</title>
        <authorList>
            <person name="Estrada-de los Santos P."/>
            <person name="Palmer M."/>
            <person name="Chavez-Ramirez B."/>
            <person name="Beukes C."/>
            <person name="Steenkamp E.T."/>
            <person name="Hirsch A.M."/>
            <person name="Manyaka P."/>
            <person name="Maluk M."/>
            <person name="Lafos M."/>
            <person name="Crook M."/>
            <person name="Gross E."/>
            <person name="Simon M.F."/>
            <person name="Bueno dos Reis Junior F."/>
            <person name="Poole P.S."/>
            <person name="Venter S.N."/>
            <person name="James E.K."/>
        </authorList>
    </citation>
    <scope>NUCLEOTIDE SEQUENCE [LARGE SCALE GENOMIC DNA]</scope>
    <source>
        <strain evidence="1 2">GP25-8</strain>
    </source>
</reference>
<gene>
    <name evidence="1" type="ORF">C0Z19_13725</name>
</gene>
<accession>A0A2N7W4K7</accession>
<dbReference type="EMBL" id="PNYB01000010">
    <property type="protein sequence ID" value="PMS24329.1"/>
    <property type="molecule type" value="Genomic_DNA"/>
</dbReference>
<comment type="caution">
    <text evidence="1">The sequence shown here is derived from an EMBL/GenBank/DDBJ whole genome shotgun (WGS) entry which is preliminary data.</text>
</comment>
<dbReference type="RefSeq" id="WP_102610380.1">
    <property type="nucleotide sequence ID" value="NZ_CADIKD010000007.1"/>
</dbReference>
<keyword evidence="2" id="KW-1185">Reference proteome</keyword>
<dbReference type="Pfam" id="PF13289">
    <property type="entry name" value="SIR2_2"/>
    <property type="match status" value="1"/>
</dbReference>
<name>A0A2N7W4K7_9BURK</name>
<dbReference type="Proteomes" id="UP000235347">
    <property type="component" value="Unassembled WGS sequence"/>
</dbReference>
<evidence type="ECO:0000313" key="2">
    <source>
        <dbReference type="Proteomes" id="UP000235347"/>
    </source>
</evidence>
<evidence type="ECO:0000313" key="1">
    <source>
        <dbReference type="EMBL" id="PMS24329.1"/>
    </source>
</evidence>
<sequence length="391" mass="44036">MTEFERNQEELRKLLDLNQQYWLLGAGVSYESNIPLMYQLTYRVDQLLEGRDSELFSLVVEQLPEGSHVEHVLTHLGDLVAISRRVRTGTARLGNEECTEADLINAYQAIIEAIGVTVRYGYRRGQNGEADLVGQSGSSIVKIEHHVAFLSALFDNRSNLETRSNISFFTTNYDTLLEDALALKRRVPIDGFNGSAIGFWDPSEFDERIGRSQTNLCPVYKLHGSVDWVNDATYGLVRCRYDVDYLSSKKNLLIYPQATKYIETQKDPFAYLFSQFRASLASPSAHLLAVAGYSFGDDHINNEIDLALQSYGSKTNLVAFSKEVNGADGVTCLPPTLERWRNDPRMNTRVYVASDKALYWGSKRFQPSDGGQLGWWSFSGLTKFLDSGEAQ</sequence>
<dbReference type="AlphaFoldDB" id="A0A2N7W4K7"/>
<proteinExistence type="predicted"/>
<organism evidence="1 2">
    <name type="scientific">Trinickia soli</name>
    <dbReference type="NCBI Taxonomy" id="380675"/>
    <lineage>
        <taxon>Bacteria</taxon>
        <taxon>Pseudomonadati</taxon>
        <taxon>Pseudomonadota</taxon>
        <taxon>Betaproteobacteria</taxon>
        <taxon>Burkholderiales</taxon>
        <taxon>Burkholderiaceae</taxon>
        <taxon>Trinickia</taxon>
    </lineage>
</organism>